<comment type="similarity">
    <text evidence="1 3">Belongs to the short-chain dehydrogenases/reductases (SDR) family.</text>
</comment>
<reference evidence="5" key="2">
    <citation type="journal article" date="2022" name="Res Sq">
        <title>Evolution of multicellular longitudinally dividing oral cavity symbionts (Neisseriaceae).</title>
        <authorList>
            <person name="Nyongesa S."/>
            <person name="Weber P."/>
            <person name="Bernet E."/>
            <person name="Pullido F."/>
            <person name="Nieckarz M."/>
            <person name="Delaby M."/>
            <person name="Nieves C."/>
            <person name="Viehboeck T."/>
            <person name="Krause N."/>
            <person name="Rivera-Millot A."/>
            <person name="Nakamura A."/>
            <person name="Vischer N."/>
            <person name="VanNieuwenhze M."/>
            <person name="Brun Y."/>
            <person name="Cava F."/>
            <person name="Bulgheresi S."/>
            <person name="Veyrier F."/>
        </authorList>
    </citation>
    <scope>NUCLEOTIDE SEQUENCE</scope>
    <source>
        <strain evidence="5">SAG 1488-6</strain>
    </source>
</reference>
<dbReference type="PANTHER" id="PTHR43976:SF16">
    <property type="entry name" value="SHORT-CHAIN DEHYDROGENASE_REDUCTASE FAMILY PROTEIN"/>
    <property type="match status" value="1"/>
</dbReference>
<reference evidence="5" key="1">
    <citation type="submission" date="2021-12" db="EMBL/GenBank/DDBJ databases">
        <authorList>
            <person name="Veyrier F.J."/>
        </authorList>
    </citation>
    <scope>NUCLEOTIDE SEQUENCE</scope>
    <source>
        <strain evidence="5">SAG 1488-6</strain>
    </source>
</reference>
<feature type="domain" description="Ketoreductase" evidence="4">
    <location>
        <begin position="3"/>
        <end position="179"/>
    </location>
</feature>
<dbReference type="Proteomes" id="UP000832034">
    <property type="component" value="Chromosome"/>
</dbReference>
<protein>
    <submittedName>
        <fullName evidence="5">SDR family oxidoreductase</fullName>
    </submittedName>
</protein>
<evidence type="ECO:0000313" key="5">
    <source>
        <dbReference type="EMBL" id="UOO92475.1"/>
    </source>
</evidence>
<dbReference type="InterPro" id="IPR002347">
    <property type="entry name" value="SDR_fam"/>
</dbReference>
<dbReference type="SMART" id="SM00822">
    <property type="entry name" value="PKS_KR"/>
    <property type="match status" value="1"/>
</dbReference>
<sequence>MKKVWMVTGASRGLGLSLCKFLLNAGRSVVATARNTDALHKKLSQHGENFLIVPMDVSDEQQVQAGITIAQAHFGRIDVLVNNAGYGQMGWFENISPEQIEQQFATNVFGSMHATRAVLPIMRAQKSGQIFTISGLAGVKSQAGYSVYSASKFALEGWMEGLAEEIAPLGLNATLVEPGSFRTDFLDETSLTYGEWHVPDYMEYELDFKQKQQALNHQQMGDPVRLAAILMQLAEEVSPPVRFAAGSDAVEAVLHKAHDMNRLAQEWLNVSKMTDRQEQ</sequence>
<organism evidence="5 6">
    <name type="scientific">Vitreoscilla stercoraria</name>
    <dbReference type="NCBI Taxonomy" id="61"/>
    <lineage>
        <taxon>Bacteria</taxon>
        <taxon>Pseudomonadati</taxon>
        <taxon>Pseudomonadota</taxon>
        <taxon>Betaproteobacteria</taxon>
        <taxon>Neisseriales</taxon>
        <taxon>Neisseriaceae</taxon>
        <taxon>Vitreoscilla</taxon>
    </lineage>
</organism>
<dbReference type="InterPro" id="IPR057326">
    <property type="entry name" value="KR_dom"/>
</dbReference>
<dbReference type="RefSeq" id="WP_019959206.1">
    <property type="nucleotide sequence ID" value="NZ_CP091512.1"/>
</dbReference>
<accession>A0ABY4EC36</accession>
<dbReference type="InterPro" id="IPR036291">
    <property type="entry name" value="NAD(P)-bd_dom_sf"/>
</dbReference>
<evidence type="ECO:0000256" key="1">
    <source>
        <dbReference type="ARBA" id="ARBA00006484"/>
    </source>
</evidence>
<dbReference type="Gene3D" id="3.40.50.720">
    <property type="entry name" value="NAD(P)-binding Rossmann-like Domain"/>
    <property type="match status" value="1"/>
</dbReference>
<gene>
    <name evidence="5" type="ORF">LVJ81_00005</name>
</gene>
<dbReference type="EMBL" id="CP091512">
    <property type="protein sequence ID" value="UOO92475.1"/>
    <property type="molecule type" value="Genomic_DNA"/>
</dbReference>
<dbReference type="PRINTS" id="PR00081">
    <property type="entry name" value="GDHRDH"/>
</dbReference>
<keyword evidence="6" id="KW-1185">Reference proteome</keyword>
<dbReference type="PRINTS" id="PR00080">
    <property type="entry name" value="SDRFAMILY"/>
</dbReference>
<evidence type="ECO:0000256" key="3">
    <source>
        <dbReference type="RuleBase" id="RU000363"/>
    </source>
</evidence>
<dbReference type="InterPro" id="IPR051911">
    <property type="entry name" value="SDR_oxidoreductase"/>
</dbReference>
<dbReference type="PANTHER" id="PTHR43976">
    <property type="entry name" value="SHORT CHAIN DEHYDROGENASE"/>
    <property type="match status" value="1"/>
</dbReference>
<evidence type="ECO:0000256" key="2">
    <source>
        <dbReference type="ARBA" id="ARBA00023002"/>
    </source>
</evidence>
<dbReference type="SUPFAM" id="SSF51735">
    <property type="entry name" value="NAD(P)-binding Rossmann-fold domains"/>
    <property type="match status" value="1"/>
</dbReference>
<dbReference type="Pfam" id="PF00106">
    <property type="entry name" value="adh_short"/>
    <property type="match status" value="1"/>
</dbReference>
<proteinExistence type="inferred from homology"/>
<evidence type="ECO:0000313" key="6">
    <source>
        <dbReference type="Proteomes" id="UP000832034"/>
    </source>
</evidence>
<keyword evidence="2" id="KW-0560">Oxidoreductase</keyword>
<name>A0ABY4EC36_VITST</name>
<dbReference type="CDD" id="cd05374">
    <property type="entry name" value="17beta-HSD-like_SDR_c"/>
    <property type="match status" value="1"/>
</dbReference>
<evidence type="ECO:0000259" key="4">
    <source>
        <dbReference type="SMART" id="SM00822"/>
    </source>
</evidence>